<dbReference type="InParanoid" id="A0A3N7G133"/>
<protein>
    <submittedName>
        <fullName evidence="1">Uncharacterized protein</fullName>
    </submittedName>
</protein>
<dbReference type="EMBL" id="CM009292">
    <property type="protein sequence ID" value="RQO87608.1"/>
    <property type="molecule type" value="Genomic_DNA"/>
</dbReference>
<gene>
    <name evidence="1" type="ORF">POPTR_003G015450</name>
</gene>
<evidence type="ECO:0000313" key="2">
    <source>
        <dbReference type="Proteomes" id="UP000006729"/>
    </source>
</evidence>
<reference evidence="1" key="2">
    <citation type="submission" date="2017-07" db="EMBL/GenBank/DDBJ databases">
        <title>WGS assembly of Populus trichocarpa.</title>
        <authorList>
            <person name="Tuskan G."/>
            <person name="Difazio S."/>
            <person name="Jansson S."/>
            <person name="Bohlmann J."/>
            <person name="Grigoriev I."/>
            <person name="Hellsten U."/>
            <person name="Putnam N."/>
            <person name="Ralph S."/>
            <person name="Rombauts S."/>
            <person name="Salamov A."/>
            <person name="Schein J."/>
            <person name="Sterck L."/>
            <person name="Aerts A."/>
            <person name="Bhalerao R."/>
            <person name="Bhalerao R."/>
            <person name="Blaudez D."/>
            <person name="Boerjan W."/>
            <person name="Brun A."/>
            <person name="Brunner A."/>
            <person name="Busov V."/>
            <person name="Campbell M."/>
            <person name="Carlson J."/>
            <person name="Chalot M."/>
            <person name="Chapman J."/>
            <person name="Chen G."/>
            <person name="Cooper D."/>
            <person name="Coutinho P."/>
            <person name="Couturier J."/>
            <person name="Covert S."/>
            <person name="Cronk Q."/>
            <person name="Cunningham R."/>
            <person name="Davis J."/>
            <person name="Degroeve S."/>
            <person name="Dejardin A."/>
            <person name="Depamphilis C."/>
            <person name="Detter J."/>
            <person name="Dirks B."/>
            <person name="Dubchak I."/>
            <person name="Duplessis S."/>
            <person name="Ehlting J."/>
            <person name="Ellis B."/>
            <person name="Gendler K."/>
            <person name="Goodstein D."/>
            <person name="Gribskov M."/>
            <person name="Grimwood J."/>
            <person name="Groover A."/>
            <person name="Gunter L."/>
            <person name="Hamberger B."/>
            <person name="Heinze B."/>
            <person name="Helariutta Y."/>
            <person name="Henrissat B."/>
            <person name="Holligan D."/>
            <person name="Holt R."/>
            <person name="Huang W."/>
            <person name="Islam-Faridi N."/>
            <person name="Jones S."/>
            <person name="Jones-Rhoades M."/>
            <person name="Jorgensen R."/>
            <person name="Joshi C."/>
            <person name="Kangasjarvi J."/>
            <person name="Karlsson J."/>
            <person name="Kelleher C."/>
            <person name="Kirkpatrick R."/>
            <person name="Kirst M."/>
            <person name="Kohler A."/>
            <person name="Kalluri U."/>
            <person name="Larimer F."/>
            <person name="Leebens-Mack J."/>
            <person name="Leple J."/>
            <person name="Locascio P."/>
            <person name="Lou Y."/>
            <person name="Lucas S."/>
            <person name="Martin F."/>
            <person name="Montanini B."/>
            <person name="Napoli C."/>
            <person name="Nelson D."/>
            <person name="Nelson C."/>
            <person name="Nieminen K."/>
            <person name="Nilsson O."/>
            <person name="Pereda V."/>
            <person name="Peter G."/>
            <person name="Philippe R."/>
            <person name="Pilate G."/>
            <person name="Poliakov A."/>
            <person name="Razumovskaya J."/>
            <person name="Richardson P."/>
            <person name="Rinaldi C."/>
            <person name="Ritland K."/>
            <person name="Rouze P."/>
            <person name="Ryaboy D."/>
            <person name="Schmutz J."/>
            <person name="Schrader J."/>
            <person name="Segerman B."/>
            <person name="Shin H."/>
            <person name="Siddiqui A."/>
            <person name="Sterky F."/>
            <person name="Terry A."/>
            <person name="Tsai C."/>
            <person name="Uberbacher E."/>
            <person name="Unneberg P."/>
            <person name="Vahala J."/>
            <person name="Wall K."/>
            <person name="Wessler S."/>
            <person name="Yang G."/>
            <person name="Yin T."/>
            <person name="Douglas C."/>
            <person name="Marra M."/>
            <person name="Sandberg G."/>
            <person name="Van De Peer Y."/>
            <person name="Rokhsar D."/>
        </authorList>
    </citation>
    <scope>NUCLEOTIDE SEQUENCE</scope>
    <source>
        <strain evidence="1">Nisqually-1</strain>
    </source>
</reference>
<keyword evidence="2" id="KW-1185">Reference proteome</keyword>
<dbReference type="EMBL" id="CM009292">
    <property type="protein sequence ID" value="RQO87609.1"/>
    <property type="molecule type" value="Genomic_DNA"/>
</dbReference>
<proteinExistence type="predicted"/>
<accession>A0A3N7G133</accession>
<reference evidence="1 2" key="1">
    <citation type="journal article" date="2006" name="Science">
        <title>The genome of black cottonwood, Populus trichocarpa (Torr. &amp; Gray).</title>
        <authorList>
            <person name="Tuskan G.A."/>
            <person name="Difazio S."/>
            <person name="Jansson S."/>
            <person name="Bohlmann J."/>
            <person name="Grigoriev I."/>
            <person name="Hellsten U."/>
            <person name="Putnam N."/>
            <person name="Ralph S."/>
            <person name="Rombauts S."/>
            <person name="Salamov A."/>
            <person name="Schein J."/>
            <person name="Sterck L."/>
            <person name="Aerts A."/>
            <person name="Bhalerao R.R."/>
            <person name="Bhalerao R.P."/>
            <person name="Blaudez D."/>
            <person name="Boerjan W."/>
            <person name="Brun A."/>
            <person name="Brunner A."/>
            <person name="Busov V."/>
            <person name="Campbell M."/>
            <person name="Carlson J."/>
            <person name="Chalot M."/>
            <person name="Chapman J."/>
            <person name="Chen G.L."/>
            <person name="Cooper D."/>
            <person name="Coutinho P.M."/>
            <person name="Couturier J."/>
            <person name="Covert S."/>
            <person name="Cronk Q."/>
            <person name="Cunningham R."/>
            <person name="Davis J."/>
            <person name="Degroeve S."/>
            <person name="Dejardin A."/>
            <person name="Depamphilis C."/>
            <person name="Detter J."/>
            <person name="Dirks B."/>
            <person name="Dubchak I."/>
            <person name="Duplessis S."/>
            <person name="Ehlting J."/>
            <person name="Ellis B."/>
            <person name="Gendler K."/>
            <person name="Goodstein D."/>
            <person name="Gribskov M."/>
            <person name="Grimwood J."/>
            <person name="Groover A."/>
            <person name="Gunter L."/>
            <person name="Hamberger B."/>
            <person name="Heinze B."/>
            <person name="Helariutta Y."/>
            <person name="Henrissat B."/>
            <person name="Holligan D."/>
            <person name="Holt R."/>
            <person name="Huang W."/>
            <person name="Islam-Faridi N."/>
            <person name="Jones S."/>
            <person name="Jones-Rhoades M."/>
            <person name="Jorgensen R."/>
            <person name="Joshi C."/>
            <person name="Kangasjarvi J."/>
            <person name="Karlsson J."/>
            <person name="Kelleher C."/>
            <person name="Kirkpatrick R."/>
            <person name="Kirst M."/>
            <person name="Kohler A."/>
            <person name="Kalluri U."/>
            <person name="Larimer F."/>
            <person name="Leebens-Mack J."/>
            <person name="Leple J.C."/>
            <person name="Locascio P."/>
            <person name="Lou Y."/>
            <person name="Lucas S."/>
            <person name="Martin F."/>
            <person name="Montanini B."/>
            <person name="Napoli C."/>
            <person name="Nelson D.R."/>
            <person name="Nelson C."/>
            <person name="Nieminen K."/>
            <person name="Nilsson O."/>
            <person name="Pereda V."/>
            <person name="Peter G."/>
            <person name="Philippe R."/>
            <person name="Pilate G."/>
            <person name="Poliakov A."/>
            <person name="Razumovskaya J."/>
            <person name="Richardson P."/>
            <person name="Rinaldi C."/>
            <person name="Ritland K."/>
            <person name="Rouze P."/>
            <person name="Ryaboy D."/>
            <person name="Schmutz J."/>
            <person name="Schrader J."/>
            <person name="Segerman B."/>
            <person name="Shin H."/>
            <person name="Siddiqui A."/>
            <person name="Sterky F."/>
            <person name="Terry A."/>
            <person name="Tsai C.J."/>
            <person name="Uberbacher E."/>
            <person name="Unneberg P."/>
            <person name="Vahala J."/>
            <person name="Wall K."/>
            <person name="Wessler S."/>
            <person name="Yang G."/>
            <person name="Yin T."/>
            <person name="Douglas C."/>
            <person name="Marra M."/>
            <person name="Sandberg G."/>
            <person name="Van de Peer Y."/>
            <person name="Rokhsar D."/>
        </authorList>
    </citation>
    <scope>NUCLEOTIDE SEQUENCE [LARGE SCALE GENOMIC DNA]</scope>
    <source>
        <strain evidence="2">cv. Nisqually</strain>
        <strain evidence="1">Nisqually-1</strain>
    </source>
</reference>
<dbReference type="AlphaFoldDB" id="A0A3N7G133"/>
<name>A0A3N7G133_POPTR</name>
<sequence length="118" mass="13438">MITPILSSISFLAFFQGSDGTSHFFFFRLYMFLAFHSCYFKYRSPTFTQSVSTFLLSLLLHSCYASSLHFYPGSSSFCVFLLPQLFSLIHCARTVLPLFLSNISFHFACLASYSSVDL</sequence>
<dbReference type="Proteomes" id="UP000006729">
    <property type="component" value="Chromosome 3"/>
</dbReference>
<organism evidence="1 2">
    <name type="scientific">Populus trichocarpa</name>
    <name type="common">Western balsam poplar</name>
    <name type="synonym">Populus balsamifera subsp. trichocarpa</name>
    <dbReference type="NCBI Taxonomy" id="3694"/>
    <lineage>
        <taxon>Eukaryota</taxon>
        <taxon>Viridiplantae</taxon>
        <taxon>Streptophyta</taxon>
        <taxon>Embryophyta</taxon>
        <taxon>Tracheophyta</taxon>
        <taxon>Spermatophyta</taxon>
        <taxon>Magnoliopsida</taxon>
        <taxon>eudicotyledons</taxon>
        <taxon>Gunneridae</taxon>
        <taxon>Pentapetalae</taxon>
        <taxon>rosids</taxon>
        <taxon>fabids</taxon>
        <taxon>Malpighiales</taxon>
        <taxon>Salicaceae</taxon>
        <taxon>Saliceae</taxon>
        <taxon>Populus</taxon>
    </lineage>
</organism>
<evidence type="ECO:0000313" key="1">
    <source>
        <dbReference type="EMBL" id="RQO87608.1"/>
    </source>
</evidence>